<comment type="function">
    <text evidence="6">Catalyzes the initial step of the lipid cycle reactions in the biosynthesis of the cell wall peptidoglycan: transfers peptidoglycan precursor phospho-MurNAc-pentapeptide from UDP-MurNAc-pentapeptide onto the lipid carrier undecaprenyl phosphate, yielding undecaprenyl-pyrophosphoryl-MurNAc-pentapeptide, known as lipid I.</text>
</comment>
<gene>
    <name evidence="6" type="primary">mraY</name>
    <name evidence="7" type="ORF">C4561_00395</name>
</gene>
<keyword evidence="6" id="KW-0460">Magnesium</keyword>
<comment type="pathway">
    <text evidence="6">Cell wall biogenesis; peptidoglycan biosynthesis.</text>
</comment>
<dbReference type="PANTHER" id="PTHR22926:SF5">
    <property type="entry name" value="PHOSPHO-N-ACETYLMURAMOYL-PENTAPEPTIDE-TRANSFERASE HOMOLOG"/>
    <property type="match status" value="1"/>
</dbReference>
<dbReference type="CDD" id="cd06852">
    <property type="entry name" value="GT_MraY"/>
    <property type="match status" value="1"/>
</dbReference>
<sequence length="358" mass="40313">MDGLGVRIDLLLLFLSLFISFVSYPFWINFVYKFHMGEVSRVHEHKQGLPTMGGMVFVIAVALVTLLFNRSRTQTLLPIFIALVSGLLGLFEDFSKVYRKSGLPAFFDFQINKIFSRFTMKKILTFKPWMLFKEFSRIVGSSGGTGLETYHKFIIQGVIGGFMAYWAYFKLGWDYIWFPLVGNIHFGLFYPFLIFLFFIVVLNAVAFTDGLDGLAGGLALIAFLVFWGISRALGYNSLAGFCATFVGALIPFMYFNVYPARIMMGNVGSHVLGAVLAVLAVVTHREIAFLLIGLVFLVDGITSPVQQFSVKLTGKRLFRMAPIHHHFEVLGWPESKVTLRFWIFGMIFGLAGLFVALL</sequence>
<feature type="transmembrane region" description="Helical" evidence="6">
    <location>
        <begin position="6"/>
        <end position="27"/>
    </location>
</feature>
<keyword evidence="6" id="KW-0133">Cell shape</keyword>
<dbReference type="GO" id="GO:0008963">
    <property type="term" value="F:phospho-N-acetylmuramoyl-pentapeptide-transferase activity"/>
    <property type="evidence" value="ECO:0007669"/>
    <property type="project" value="UniProtKB-UniRule"/>
</dbReference>
<accession>A0A3A4ZG34</accession>
<feature type="transmembrane region" description="Helical" evidence="6">
    <location>
        <begin position="238"/>
        <end position="259"/>
    </location>
</feature>
<dbReference type="HAMAP" id="MF_00038">
    <property type="entry name" value="MraY"/>
    <property type="match status" value="1"/>
</dbReference>
<feature type="transmembrane region" description="Helical" evidence="6">
    <location>
        <begin position="214"/>
        <end position="232"/>
    </location>
</feature>
<dbReference type="UniPathway" id="UPA00219"/>
<dbReference type="GO" id="GO:0005886">
    <property type="term" value="C:plasma membrane"/>
    <property type="evidence" value="ECO:0007669"/>
    <property type="project" value="UniProtKB-SubCell"/>
</dbReference>
<dbReference type="EMBL" id="QZJF01000004">
    <property type="protein sequence ID" value="RJR28083.1"/>
    <property type="molecule type" value="Genomic_DNA"/>
</dbReference>
<feature type="transmembrane region" description="Helical" evidence="6">
    <location>
        <begin position="188"/>
        <end position="207"/>
    </location>
</feature>
<keyword evidence="6" id="KW-0132">Cell division</keyword>
<dbReference type="InterPro" id="IPR003524">
    <property type="entry name" value="PNAcMuramoyl-5peptid_Trfase"/>
</dbReference>
<name>A0A3A4ZG34_UNCKA</name>
<dbReference type="InterPro" id="IPR000715">
    <property type="entry name" value="Glycosyl_transferase_4"/>
</dbReference>
<comment type="catalytic activity">
    <reaction evidence="6">
        <text>UDP-N-acetyl-alpha-D-muramoyl-L-alanyl-gamma-D-glutamyl-meso-2,6-diaminopimeloyl-D-alanyl-D-alanine + di-trans,octa-cis-undecaprenyl phosphate = di-trans,octa-cis-undecaprenyl diphospho-N-acetyl-alpha-D-muramoyl-L-alanyl-D-glutamyl-meso-2,6-diaminopimeloyl-D-alanyl-D-alanine + UMP</text>
        <dbReference type="Rhea" id="RHEA:28386"/>
        <dbReference type="ChEBI" id="CHEBI:57865"/>
        <dbReference type="ChEBI" id="CHEBI:60392"/>
        <dbReference type="ChEBI" id="CHEBI:61386"/>
        <dbReference type="ChEBI" id="CHEBI:61387"/>
        <dbReference type="EC" id="2.7.8.13"/>
    </reaction>
</comment>
<feature type="transmembrane region" description="Helical" evidence="6">
    <location>
        <begin position="74"/>
        <end position="91"/>
    </location>
</feature>
<dbReference type="GO" id="GO:0009252">
    <property type="term" value="P:peptidoglycan biosynthetic process"/>
    <property type="evidence" value="ECO:0007669"/>
    <property type="project" value="UniProtKB-UniRule"/>
</dbReference>
<reference evidence="7 8" key="1">
    <citation type="journal article" date="2017" name="ISME J.">
        <title>Energy and carbon metabolisms in a deep terrestrial subsurface fluid microbial community.</title>
        <authorList>
            <person name="Momper L."/>
            <person name="Jungbluth S.P."/>
            <person name="Lee M.D."/>
            <person name="Amend J.P."/>
        </authorList>
    </citation>
    <scope>NUCLEOTIDE SEQUENCE [LARGE SCALE GENOMIC DNA]</scope>
    <source>
        <strain evidence="7">SURF_46</strain>
    </source>
</reference>
<keyword evidence="6" id="KW-0961">Cell wall biogenesis/degradation</keyword>
<evidence type="ECO:0000256" key="1">
    <source>
        <dbReference type="ARBA" id="ARBA00004141"/>
    </source>
</evidence>
<evidence type="ECO:0000256" key="5">
    <source>
        <dbReference type="ARBA" id="ARBA00023136"/>
    </source>
</evidence>
<evidence type="ECO:0000256" key="2">
    <source>
        <dbReference type="ARBA" id="ARBA00022679"/>
    </source>
</evidence>
<keyword evidence="6" id="KW-0479">Metal-binding</keyword>
<keyword evidence="5 6" id="KW-0472">Membrane</keyword>
<dbReference type="GO" id="GO:0008360">
    <property type="term" value="P:regulation of cell shape"/>
    <property type="evidence" value="ECO:0007669"/>
    <property type="project" value="UniProtKB-KW"/>
</dbReference>
<keyword evidence="6" id="KW-0131">Cell cycle</keyword>
<evidence type="ECO:0000313" key="7">
    <source>
        <dbReference type="EMBL" id="RJR28083.1"/>
    </source>
</evidence>
<comment type="cofactor">
    <cofactor evidence="6">
        <name>Mg(2+)</name>
        <dbReference type="ChEBI" id="CHEBI:18420"/>
    </cofactor>
</comment>
<dbReference type="Proteomes" id="UP000265540">
    <property type="component" value="Unassembled WGS sequence"/>
</dbReference>
<protein>
    <recommendedName>
        <fullName evidence="6">Phospho-N-acetylmuramoyl-pentapeptide-transferase</fullName>
        <ecNumber evidence="6">2.7.8.13</ecNumber>
    </recommendedName>
    <alternativeName>
        <fullName evidence="6">UDP-MurNAc-pentapeptide phosphotransferase</fullName>
    </alternativeName>
</protein>
<keyword evidence="3 6" id="KW-0812">Transmembrane</keyword>
<dbReference type="GO" id="GO:0071555">
    <property type="term" value="P:cell wall organization"/>
    <property type="evidence" value="ECO:0007669"/>
    <property type="project" value="UniProtKB-KW"/>
</dbReference>
<proteinExistence type="inferred from homology"/>
<dbReference type="GO" id="GO:0051992">
    <property type="term" value="F:UDP-N-acetylmuramoyl-L-alanyl-D-glutamyl-meso-2,6-diaminopimelyl-D-alanyl-D-alanine:undecaprenyl-phosphate transferase activity"/>
    <property type="evidence" value="ECO:0007669"/>
    <property type="project" value="RHEA"/>
</dbReference>
<evidence type="ECO:0000256" key="3">
    <source>
        <dbReference type="ARBA" id="ARBA00022692"/>
    </source>
</evidence>
<dbReference type="Pfam" id="PF00953">
    <property type="entry name" value="Glycos_transf_4"/>
    <property type="match status" value="1"/>
</dbReference>
<feature type="transmembrane region" description="Helical" evidence="6">
    <location>
        <begin position="339"/>
        <end position="357"/>
    </location>
</feature>
<comment type="caution">
    <text evidence="7">The sequence shown here is derived from an EMBL/GenBank/DDBJ whole genome shotgun (WGS) entry which is preliminary data.</text>
</comment>
<dbReference type="PANTHER" id="PTHR22926">
    <property type="entry name" value="PHOSPHO-N-ACETYLMURAMOYL-PENTAPEPTIDE-TRANSFERASE"/>
    <property type="match status" value="1"/>
</dbReference>
<comment type="similarity">
    <text evidence="6">Belongs to the glycosyltransferase 4 family. MraY subfamily.</text>
</comment>
<feature type="transmembrane region" description="Helical" evidence="6">
    <location>
        <begin position="150"/>
        <end position="168"/>
    </location>
</feature>
<comment type="subcellular location">
    <subcellularLocation>
        <location evidence="6">Cell membrane</location>
        <topology evidence="6">Multi-pass membrane protein</topology>
    </subcellularLocation>
    <subcellularLocation>
        <location evidence="1">Membrane</location>
        <topology evidence="1">Multi-pass membrane protein</topology>
    </subcellularLocation>
</comment>
<keyword evidence="6" id="KW-0573">Peptidoglycan synthesis</keyword>
<dbReference type="GO" id="GO:0046872">
    <property type="term" value="F:metal ion binding"/>
    <property type="evidence" value="ECO:0007669"/>
    <property type="project" value="UniProtKB-KW"/>
</dbReference>
<evidence type="ECO:0000256" key="4">
    <source>
        <dbReference type="ARBA" id="ARBA00022989"/>
    </source>
</evidence>
<dbReference type="GO" id="GO:0051301">
    <property type="term" value="P:cell division"/>
    <property type="evidence" value="ECO:0007669"/>
    <property type="project" value="UniProtKB-KW"/>
</dbReference>
<evidence type="ECO:0000256" key="6">
    <source>
        <dbReference type="HAMAP-Rule" id="MF_00038"/>
    </source>
</evidence>
<dbReference type="AlphaFoldDB" id="A0A3A4ZG34"/>
<feature type="transmembrane region" description="Helical" evidence="6">
    <location>
        <begin position="48"/>
        <end position="68"/>
    </location>
</feature>
<keyword evidence="2 6" id="KW-0808">Transferase</keyword>
<keyword evidence="4 6" id="KW-1133">Transmembrane helix</keyword>
<evidence type="ECO:0000313" key="8">
    <source>
        <dbReference type="Proteomes" id="UP000265540"/>
    </source>
</evidence>
<dbReference type="EC" id="2.7.8.13" evidence="6"/>
<keyword evidence="6" id="KW-1003">Cell membrane</keyword>
<organism evidence="7 8">
    <name type="scientific">candidate division WWE3 bacterium</name>
    <dbReference type="NCBI Taxonomy" id="2053526"/>
    <lineage>
        <taxon>Bacteria</taxon>
        <taxon>Katanobacteria</taxon>
    </lineage>
</organism>